<feature type="transmembrane region" description="Helical" evidence="1">
    <location>
        <begin position="6"/>
        <end position="27"/>
    </location>
</feature>
<reference evidence="2" key="1">
    <citation type="submission" date="2020-06" db="EMBL/GenBank/DDBJ databases">
        <title>WGS assembly of Ceratodon purpureus strain R40.</title>
        <authorList>
            <person name="Carey S.B."/>
            <person name="Jenkins J."/>
            <person name="Shu S."/>
            <person name="Lovell J.T."/>
            <person name="Sreedasyam A."/>
            <person name="Maumus F."/>
            <person name="Tiley G.P."/>
            <person name="Fernandez-Pozo N."/>
            <person name="Barry K."/>
            <person name="Chen C."/>
            <person name="Wang M."/>
            <person name="Lipzen A."/>
            <person name="Daum C."/>
            <person name="Saski C.A."/>
            <person name="Payton A.C."/>
            <person name="Mcbreen J.C."/>
            <person name="Conrad R.E."/>
            <person name="Kollar L.M."/>
            <person name="Olsson S."/>
            <person name="Huttunen S."/>
            <person name="Landis J.B."/>
            <person name="Wickett N.J."/>
            <person name="Johnson M.G."/>
            <person name="Rensing S.A."/>
            <person name="Grimwood J."/>
            <person name="Schmutz J."/>
            <person name="Mcdaniel S.F."/>
        </authorList>
    </citation>
    <scope>NUCLEOTIDE SEQUENCE</scope>
    <source>
        <strain evidence="2">R40</strain>
    </source>
</reference>
<evidence type="ECO:0000313" key="3">
    <source>
        <dbReference type="Proteomes" id="UP000822688"/>
    </source>
</evidence>
<evidence type="ECO:0000313" key="2">
    <source>
        <dbReference type="EMBL" id="KAG0589347.1"/>
    </source>
</evidence>
<keyword evidence="1" id="KW-1133">Transmembrane helix</keyword>
<keyword evidence="1" id="KW-0812">Transmembrane</keyword>
<organism evidence="2 3">
    <name type="scientific">Ceratodon purpureus</name>
    <name type="common">Fire moss</name>
    <name type="synonym">Dicranum purpureum</name>
    <dbReference type="NCBI Taxonomy" id="3225"/>
    <lineage>
        <taxon>Eukaryota</taxon>
        <taxon>Viridiplantae</taxon>
        <taxon>Streptophyta</taxon>
        <taxon>Embryophyta</taxon>
        <taxon>Bryophyta</taxon>
        <taxon>Bryophytina</taxon>
        <taxon>Bryopsida</taxon>
        <taxon>Dicranidae</taxon>
        <taxon>Pseudoditrichales</taxon>
        <taxon>Ditrichaceae</taxon>
        <taxon>Ceratodon</taxon>
    </lineage>
</organism>
<keyword evidence="1" id="KW-0472">Membrane</keyword>
<dbReference type="AlphaFoldDB" id="A0A8T0J1C7"/>
<gene>
    <name evidence="2" type="ORF">KC19_1G014900</name>
</gene>
<accession>A0A8T0J1C7</accession>
<comment type="caution">
    <text evidence="2">The sequence shown here is derived from an EMBL/GenBank/DDBJ whole genome shotgun (WGS) entry which is preliminary data.</text>
</comment>
<evidence type="ECO:0000256" key="1">
    <source>
        <dbReference type="SAM" id="Phobius"/>
    </source>
</evidence>
<dbReference type="Proteomes" id="UP000822688">
    <property type="component" value="Chromosome 1"/>
</dbReference>
<keyword evidence="3" id="KW-1185">Reference proteome</keyword>
<sequence length="64" mass="7403">MAVNFWFFLHFLHVSFSYSLLCSWVPVMTTPYSPNSPNTRKTTPYPALPPPSHYIITNLQVENT</sequence>
<name>A0A8T0J1C7_CERPU</name>
<protein>
    <submittedName>
        <fullName evidence="2">Uncharacterized protein</fullName>
    </submittedName>
</protein>
<proteinExistence type="predicted"/>
<dbReference type="EMBL" id="CM026421">
    <property type="protein sequence ID" value="KAG0589347.1"/>
    <property type="molecule type" value="Genomic_DNA"/>
</dbReference>